<dbReference type="AlphaFoldDB" id="A0A9D4T150"/>
<dbReference type="InterPro" id="IPR029063">
    <property type="entry name" value="SAM-dependent_MTases_sf"/>
</dbReference>
<comment type="caution">
    <text evidence="3">The sequence shown here is derived from an EMBL/GenBank/DDBJ whole genome shotgun (WGS) entry which is preliminary data.</text>
</comment>
<evidence type="ECO:0000259" key="2">
    <source>
        <dbReference type="Pfam" id="PF13649"/>
    </source>
</evidence>
<evidence type="ECO:0000313" key="3">
    <source>
        <dbReference type="EMBL" id="KAH7962893.1"/>
    </source>
</evidence>
<proteinExistence type="predicted"/>
<feature type="domain" description="Methyltransferase" evidence="2">
    <location>
        <begin position="293"/>
        <end position="338"/>
    </location>
</feature>
<dbReference type="PANTHER" id="PTHR43464:SF23">
    <property type="entry name" value="JUVENILE HORMONE ACID O-METHYLTRANSFERASE"/>
    <property type="match status" value="1"/>
</dbReference>
<name>A0A9D4T150_RHISA</name>
<dbReference type="CDD" id="cd02440">
    <property type="entry name" value="AdoMet_MTases"/>
    <property type="match status" value="2"/>
</dbReference>
<dbReference type="GO" id="GO:0010420">
    <property type="term" value="F:polyprenyldihydroxybenzoate methyltransferase activity"/>
    <property type="evidence" value="ECO:0007669"/>
    <property type="project" value="TreeGrafter"/>
</dbReference>
<protein>
    <recommendedName>
        <fullName evidence="5">Juvenile hormone acid methyltransferase</fullName>
    </recommendedName>
</protein>
<reference evidence="3" key="1">
    <citation type="journal article" date="2020" name="Cell">
        <title>Large-Scale Comparative Analyses of Tick Genomes Elucidate Their Genetic Diversity and Vector Capacities.</title>
        <authorList>
            <consortium name="Tick Genome and Microbiome Consortium (TIGMIC)"/>
            <person name="Jia N."/>
            <person name="Wang J."/>
            <person name="Shi W."/>
            <person name="Du L."/>
            <person name="Sun Y."/>
            <person name="Zhan W."/>
            <person name="Jiang J.F."/>
            <person name="Wang Q."/>
            <person name="Zhang B."/>
            <person name="Ji P."/>
            <person name="Bell-Sakyi L."/>
            <person name="Cui X.M."/>
            <person name="Yuan T.T."/>
            <person name="Jiang B.G."/>
            <person name="Yang W.F."/>
            <person name="Lam T.T."/>
            <person name="Chang Q.C."/>
            <person name="Ding S.J."/>
            <person name="Wang X.J."/>
            <person name="Zhu J.G."/>
            <person name="Ruan X.D."/>
            <person name="Zhao L."/>
            <person name="Wei J.T."/>
            <person name="Ye R.Z."/>
            <person name="Que T.C."/>
            <person name="Du C.H."/>
            <person name="Zhou Y.H."/>
            <person name="Cheng J.X."/>
            <person name="Dai P.F."/>
            <person name="Guo W.B."/>
            <person name="Han X.H."/>
            <person name="Huang E.J."/>
            <person name="Li L.F."/>
            <person name="Wei W."/>
            <person name="Gao Y.C."/>
            <person name="Liu J.Z."/>
            <person name="Shao H.Z."/>
            <person name="Wang X."/>
            <person name="Wang C.C."/>
            <person name="Yang T.C."/>
            <person name="Huo Q.B."/>
            <person name="Li W."/>
            <person name="Chen H.Y."/>
            <person name="Chen S.E."/>
            <person name="Zhou L.G."/>
            <person name="Ni X.B."/>
            <person name="Tian J.H."/>
            <person name="Sheng Y."/>
            <person name="Liu T."/>
            <person name="Pan Y.S."/>
            <person name="Xia L.Y."/>
            <person name="Li J."/>
            <person name="Zhao F."/>
            <person name="Cao W.C."/>
        </authorList>
    </citation>
    <scope>NUCLEOTIDE SEQUENCE</scope>
    <source>
        <strain evidence="3">Rsan-2018</strain>
    </source>
</reference>
<dbReference type="VEuPathDB" id="VectorBase:RSAN_055392"/>
<dbReference type="EMBL" id="JABSTV010001249">
    <property type="protein sequence ID" value="KAH7962893.1"/>
    <property type="molecule type" value="Genomic_DNA"/>
</dbReference>
<dbReference type="SUPFAM" id="SSF53335">
    <property type="entry name" value="S-adenosyl-L-methionine-dependent methyltransferases"/>
    <property type="match status" value="2"/>
</dbReference>
<reference evidence="3" key="2">
    <citation type="submission" date="2021-09" db="EMBL/GenBank/DDBJ databases">
        <authorList>
            <person name="Jia N."/>
            <person name="Wang J."/>
            <person name="Shi W."/>
            <person name="Du L."/>
            <person name="Sun Y."/>
            <person name="Zhan W."/>
            <person name="Jiang J."/>
            <person name="Wang Q."/>
            <person name="Zhang B."/>
            <person name="Ji P."/>
            <person name="Sakyi L.B."/>
            <person name="Cui X."/>
            <person name="Yuan T."/>
            <person name="Jiang B."/>
            <person name="Yang W."/>
            <person name="Lam T.T.-Y."/>
            <person name="Chang Q."/>
            <person name="Ding S."/>
            <person name="Wang X."/>
            <person name="Zhu J."/>
            <person name="Ruan X."/>
            <person name="Zhao L."/>
            <person name="Wei J."/>
            <person name="Que T."/>
            <person name="Du C."/>
            <person name="Cheng J."/>
            <person name="Dai P."/>
            <person name="Han X."/>
            <person name="Huang E."/>
            <person name="Gao Y."/>
            <person name="Liu J."/>
            <person name="Shao H."/>
            <person name="Ye R."/>
            <person name="Li L."/>
            <person name="Wei W."/>
            <person name="Wang X."/>
            <person name="Wang C."/>
            <person name="Huo Q."/>
            <person name="Li W."/>
            <person name="Guo W."/>
            <person name="Chen H."/>
            <person name="Chen S."/>
            <person name="Zhou L."/>
            <person name="Zhou L."/>
            <person name="Ni X."/>
            <person name="Tian J."/>
            <person name="Zhou Y."/>
            <person name="Sheng Y."/>
            <person name="Liu T."/>
            <person name="Pan Y."/>
            <person name="Xia L."/>
            <person name="Li J."/>
            <person name="Zhao F."/>
            <person name="Cao W."/>
        </authorList>
    </citation>
    <scope>NUCLEOTIDE SEQUENCE</scope>
    <source>
        <strain evidence="3">Rsan-2018</strain>
        <tissue evidence="3">Larvae</tissue>
    </source>
</reference>
<organism evidence="3 4">
    <name type="scientific">Rhipicephalus sanguineus</name>
    <name type="common">Brown dog tick</name>
    <name type="synonym">Ixodes sanguineus</name>
    <dbReference type="NCBI Taxonomy" id="34632"/>
    <lineage>
        <taxon>Eukaryota</taxon>
        <taxon>Metazoa</taxon>
        <taxon>Ecdysozoa</taxon>
        <taxon>Arthropoda</taxon>
        <taxon>Chelicerata</taxon>
        <taxon>Arachnida</taxon>
        <taxon>Acari</taxon>
        <taxon>Parasitiformes</taxon>
        <taxon>Ixodida</taxon>
        <taxon>Ixodoidea</taxon>
        <taxon>Ixodidae</taxon>
        <taxon>Rhipicephalinae</taxon>
        <taxon>Rhipicephalus</taxon>
        <taxon>Rhipicephalus</taxon>
    </lineage>
</organism>
<dbReference type="Pfam" id="PF13649">
    <property type="entry name" value="Methyltransf_25"/>
    <property type="match status" value="1"/>
</dbReference>
<dbReference type="InterPro" id="IPR013216">
    <property type="entry name" value="Methyltransf_11"/>
</dbReference>
<dbReference type="InterPro" id="IPR041698">
    <property type="entry name" value="Methyltransf_25"/>
</dbReference>
<evidence type="ECO:0008006" key="5">
    <source>
        <dbReference type="Google" id="ProtNLM"/>
    </source>
</evidence>
<dbReference type="Proteomes" id="UP000821837">
    <property type="component" value="Chromosome 3"/>
</dbReference>
<sequence length="364" mass="41570">MTTNISDNLRYNSKLYKDNNELQRGINLKAMDFLHMTFAPDDNTENQQFLDIGCGTGDFTRDWLLPRCSPCRRLVAVDASEDMLSYARTNSSHPKIQYDYLNIGDDVTDFLGKYGTFDRIYSFFCLNWLKDQAEAMRNLSRLLTPSGECLLLFPAWSPTRALWKEVAQLDRWKKFSNVFNEFTPKSQDLEDDKARLSYLRNILDSAGLAANTCELLYVKIDFSESIQAAVDINLSVNPVVASLSPEEEELFRKDVTNKIYADKNEIQRRLNLNTLNLLHLAFTPANTENQQFLDIGCGTGYFTRDWLLPRCPPCRRLVAVDASEKMPSYARANSENGFRRKVRDIRLGLLLSLRALTKGPGGAH</sequence>
<feature type="domain" description="Methyltransferase type 11" evidence="1">
    <location>
        <begin position="50"/>
        <end position="150"/>
    </location>
</feature>
<gene>
    <name evidence="3" type="ORF">HPB52_018551</name>
</gene>
<evidence type="ECO:0000313" key="4">
    <source>
        <dbReference type="Proteomes" id="UP000821837"/>
    </source>
</evidence>
<dbReference type="Gene3D" id="3.40.50.150">
    <property type="entry name" value="Vaccinia Virus protein VP39"/>
    <property type="match status" value="2"/>
</dbReference>
<keyword evidence="4" id="KW-1185">Reference proteome</keyword>
<accession>A0A9D4T150</accession>
<dbReference type="Pfam" id="PF08241">
    <property type="entry name" value="Methyltransf_11"/>
    <property type="match status" value="1"/>
</dbReference>
<evidence type="ECO:0000259" key="1">
    <source>
        <dbReference type="Pfam" id="PF08241"/>
    </source>
</evidence>
<dbReference type="PANTHER" id="PTHR43464">
    <property type="entry name" value="METHYLTRANSFERASE"/>
    <property type="match status" value="1"/>
</dbReference>